<feature type="compositionally biased region" description="Low complexity" evidence="1">
    <location>
        <begin position="84"/>
        <end position="96"/>
    </location>
</feature>
<feature type="region of interest" description="Disordered" evidence="1">
    <location>
        <begin position="67"/>
        <end position="96"/>
    </location>
</feature>
<gene>
    <name evidence="2" type="ORF">AMTR_s00163p00039630</name>
</gene>
<reference evidence="3" key="1">
    <citation type="journal article" date="2013" name="Science">
        <title>The Amborella genome and the evolution of flowering plants.</title>
        <authorList>
            <consortium name="Amborella Genome Project"/>
        </authorList>
    </citation>
    <scope>NUCLEOTIDE SEQUENCE [LARGE SCALE GENOMIC DNA]</scope>
</reference>
<keyword evidence="3" id="KW-1185">Reference proteome</keyword>
<proteinExistence type="predicted"/>
<dbReference type="Gramene" id="ERN09053">
    <property type="protein sequence ID" value="ERN09053"/>
    <property type="gene ID" value="AMTR_s00163p00039630"/>
</dbReference>
<protein>
    <submittedName>
        <fullName evidence="2">Uncharacterized protein</fullName>
    </submittedName>
</protein>
<dbReference type="Proteomes" id="UP000017836">
    <property type="component" value="Unassembled WGS sequence"/>
</dbReference>
<dbReference type="AlphaFoldDB" id="W1PLW7"/>
<dbReference type="EMBL" id="KI393052">
    <property type="protein sequence ID" value="ERN09053.1"/>
    <property type="molecule type" value="Genomic_DNA"/>
</dbReference>
<organism evidence="2 3">
    <name type="scientific">Amborella trichopoda</name>
    <dbReference type="NCBI Taxonomy" id="13333"/>
    <lineage>
        <taxon>Eukaryota</taxon>
        <taxon>Viridiplantae</taxon>
        <taxon>Streptophyta</taxon>
        <taxon>Embryophyta</taxon>
        <taxon>Tracheophyta</taxon>
        <taxon>Spermatophyta</taxon>
        <taxon>Magnoliopsida</taxon>
        <taxon>Amborellales</taxon>
        <taxon>Amborellaceae</taxon>
        <taxon>Amborella</taxon>
    </lineage>
</organism>
<evidence type="ECO:0000313" key="2">
    <source>
        <dbReference type="EMBL" id="ERN09053.1"/>
    </source>
</evidence>
<sequence>MFPVSDGMIVTAEVAVWNDFRAENEWASKYQNKTLLEHSLLSKMYEGGTAYGMYKSIERGIKIESERPNIALSDDPPLEVQNESSSSSSDELVSSG</sequence>
<accession>W1PLW7</accession>
<name>W1PLW7_AMBTC</name>
<dbReference type="HOGENOM" id="CLU_2187444_0_0_1"/>
<evidence type="ECO:0000313" key="3">
    <source>
        <dbReference type="Proteomes" id="UP000017836"/>
    </source>
</evidence>
<evidence type="ECO:0000256" key="1">
    <source>
        <dbReference type="SAM" id="MobiDB-lite"/>
    </source>
</evidence>